<evidence type="ECO:0000256" key="2">
    <source>
        <dbReference type="SAM" id="Phobius"/>
    </source>
</evidence>
<dbReference type="EMBL" id="BRXW01000276">
    <property type="protein sequence ID" value="GMI17102.1"/>
    <property type="molecule type" value="Genomic_DNA"/>
</dbReference>
<reference evidence="4" key="1">
    <citation type="journal article" date="2023" name="Commun. Biol.">
        <title>Genome analysis of Parmales, the sister group of diatoms, reveals the evolutionary specialization of diatoms from phago-mixotrophs to photoautotrophs.</title>
        <authorList>
            <person name="Ban H."/>
            <person name="Sato S."/>
            <person name="Yoshikawa S."/>
            <person name="Yamada K."/>
            <person name="Nakamura Y."/>
            <person name="Ichinomiya M."/>
            <person name="Sato N."/>
            <person name="Blanc-Mathieu R."/>
            <person name="Endo H."/>
            <person name="Kuwata A."/>
            <person name="Ogata H."/>
        </authorList>
    </citation>
    <scope>NUCLEOTIDE SEQUENCE [LARGE SCALE GENOMIC DNA]</scope>
    <source>
        <strain evidence="4">NIES 3700</strain>
    </source>
</reference>
<feature type="compositionally biased region" description="Polar residues" evidence="1">
    <location>
        <begin position="254"/>
        <end position="273"/>
    </location>
</feature>
<feature type="transmembrane region" description="Helical" evidence="2">
    <location>
        <begin position="186"/>
        <end position="209"/>
    </location>
</feature>
<dbReference type="OrthoDB" id="202329at2759"/>
<keyword evidence="4" id="KW-1185">Reference proteome</keyword>
<sequence length="273" mass="29496">METLSPILGISFLICGCLLTLVDGLSAVSLSVFIFLFTGPDDFDFGLIPIFTIVWGWYKVLLPSQNKAARAAMADLLHNIFRITCIVSSMVGGILGVSMLPEKYVGTGVYLGNVHAVLRTIIFILLVILTTYTWTLGKSIQKELDRGAAGAKVAPTNEKEGEGGAAHAQPKKMSDAEKIIKLRCKIVAVVAIMCLYLVYDIVTAIGVVRHIIPPFCDGKNAFIRLISLMQVLLVFCITKVFPIKKPDVKGRTGQMGTTKVTATGSTEVESTGQ</sequence>
<comment type="caution">
    <text evidence="3">The sequence shown here is derived from an EMBL/GenBank/DDBJ whole genome shotgun (WGS) entry which is preliminary data.</text>
</comment>
<organism evidence="3 4">
    <name type="scientific">Triparma laevis f. longispina</name>
    <dbReference type="NCBI Taxonomy" id="1714387"/>
    <lineage>
        <taxon>Eukaryota</taxon>
        <taxon>Sar</taxon>
        <taxon>Stramenopiles</taxon>
        <taxon>Ochrophyta</taxon>
        <taxon>Bolidophyceae</taxon>
        <taxon>Parmales</taxon>
        <taxon>Triparmaceae</taxon>
        <taxon>Triparma</taxon>
    </lineage>
</organism>
<proteinExistence type="predicted"/>
<keyword evidence="2" id="KW-1133">Transmembrane helix</keyword>
<protein>
    <submittedName>
        <fullName evidence="3">Uncharacterized protein</fullName>
    </submittedName>
</protein>
<evidence type="ECO:0000313" key="4">
    <source>
        <dbReference type="Proteomes" id="UP001165122"/>
    </source>
</evidence>
<accession>A0A9W7KZ05</accession>
<keyword evidence="2" id="KW-0812">Transmembrane</keyword>
<gene>
    <name evidence="3" type="ORF">TrLO_g13507</name>
</gene>
<dbReference type="Proteomes" id="UP001165122">
    <property type="component" value="Unassembled WGS sequence"/>
</dbReference>
<dbReference type="AlphaFoldDB" id="A0A9W7KZ05"/>
<keyword evidence="2" id="KW-0472">Membrane</keyword>
<evidence type="ECO:0000313" key="3">
    <source>
        <dbReference type="EMBL" id="GMI17102.1"/>
    </source>
</evidence>
<feature type="region of interest" description="Disordered" evidence="1">
    <location>
        <begin position="249"/>
        <end position="273"/>
    </location>
</feature>
<name>A0A9W7KZ05_9STRA</name>
<feature type="transmembrane region" description="Helical" evidence="2">
    <location>
        <begin position="221"/>
        <end position="241"/>
    </location>
</feature>
<evidence type="ECO:0000256" key="1">
    <source>
        <dbReference type="SAM" id="MobiDB-lite"/>
    </source>
</evidence>
<feature type="transmembrane region" description="Helical" evidence="2">
    <location>
        <begin position="116"/>
        <end position="136"/>
    </location>
</feature>
<feature type="transmembrane region" description="Helical" evidence="2">
    <location>
        <begin position="43"/>
        <end position="60"/>
    </location>
</feature>
<feature type="transmembrane region" description="Helical" evidence="2">
    <location>
        <begin position="12"/>
        <end position="37"/>
    </location>
</feature>
<feature type="transmembrane region" description="Helical" evidence="2">
    <location>
        <begin position="80"/>
        <end position="100"/>
    </location>
</feature>